<name>A0A5B8V6W5_9BACT</name>
<organism evidence="5 6">
    <name type="scientific">Panacibacter ginsenosidivorans</name>
    <dbReference type="NCBI Taxonomy" id="1813871"/>
    <lineage>
        <taxon>Bacteria</taxon>
        <taxon>Pseudomonadati</taxon>
        <taxon>Bacteroidota</taxon>
        <taxon>Chitinophagia</taxon>
        <taxon>Chitinophagales</taxon>
        <taxon>Chitinophagaceae</taxon>
        <taxon>Panacibacter</taxon>
    </lineage>
</organism>
<reference evidence="5 6" key="1">
    <citation type="journal article" date="2016" name="Int. J. Syst. Evol. Microbiol.">
        <title>Panacibacter ginsenosidivorans gen. nov., sp. nov., with ginsenoside converting activity isolated from soil of a ginseng field.</title>
        <authorList>
            <person name="Siddiqi M.Z."/>
            <person name="Muhammad Shafi S."/>
            <person name="Choi K.D."/>
            <person name="Im W.T."/>
        </authorList>
    </citation>
    <scope>NUCLEOTIDE SEQUENCE [LARGE SCALE GENOMIC DNA]</scope>
    <source>
        <strain evidence="5 6">Gsoil1550</strain>
    </source>
</reference>
<dbReference type="Gene3D" id="3.40.50.1820">
    <property type="entry name" value="alpha/beta hydrolase"/>
    <property type="match status" value="1"/>
</dbReference>
<evidence type="ECO:0000313" key="6">
    <source>
        <dbReference type="Proteomes" id="UP000321533"/>
    </source>
</evidence>
<evidence type="ECO:0000256" key="1">
    <source>
        <dbReference type="ARBA" id="ARBA00005964"/>
    </source>
</evidence>
<evidence type="ECO:0000256" key="2">
    <source>
        <dbReference type="ARBA" id="ARBA00022801"/>
    </source>
</evidence>
<sequence length="518" mass="56611">MKKYFVSIIFLSAVTLQATAQENLDIVKTNAGFVSGTANADNSIHIFKGIPFATPPVGALRWKAPQPVAAWEGVKKCDAFSASPMQNKPTPFMMYTPEFLIPEQPISEDCLYLNVWTAAKSSKDKRPVIVWIYGGGFTSGGSACAIYDGENLAKKGVVFVSINYRVGVFGFLAHPELTKESNGKASGNFAFLDQIAALQWVKKNIAAFGGDPERVTIAGQSAGSFSVNALTASPVAKGLFQRAIGESGAMFNSDGRALTLHTAEENGNKFMQAVKASSIADMRKMSAEDLQKASASFSAGPVIDGYVLPTSVYNIFDASKQNDVPLLTGWNGDEGFAFGKDPSPDEYKANAGKQYGDLSAEFLKVFPGNTPAEIKKSAFNLGRDNLFAWQAYTWARMQSSKGKNKVYLYQFNHVSPGEEKWGAFHTSEVPYALHTLHTWNLQWTDADKQLEDIISSYWVNFATTGNPNGAGLPRWDSFDAGKDAIMVLDADEQKIKPISVKAEFDFIDKYQQKLRNTK</sequence>
<accession>A0A5B8V6W5</accession>
<evidence type="ECO:0000259" key="4">
    <source>
        <dbReference type="Pfam" id="PF00135"/>
    </source>
</evidence>
<comment type="similarity">
    <text evidence="1 3">Belongs to the type-B carboxylesterase/lipase family.</text>
</comment>
<evidence type="ECO:0000256" key="3">
    <source>
        <dbReference type="RuleBase" id="RU361235"/>
    </source>
</evidence>
<evidence type="ECO:0000313" key="5">
    <source>
        <dbReference type="EMBL" id="QEC66865.1"/>
    </source>
</evidence>
<dbReference type="KEGG" id="pgin:FRZ67_05945"/>
<dbReference type="InterPro" id="IPR019826">
    <property type="entry name" value="Carboxylesterase_B_AS"/>
</dbReference>
<dbReference type="SUPFAM" id="SSF53474">
    <property type="entry name" value="alpha/beta-Hydrolases"/>
    <property type="match status" value="1"/>
</dbReference>
<dbReference type="PANTHER" id="PTHR11559">
    <property type="entry name" value="CARBOXYLESTERASE"/>
    <property type="match status" value="1"/>
</dbReference>
<dbReference type="InterPro" id="IPR050309">
    <property type="entry name" value="Type-B_Carboxylest/Lipase"/>
</dbReference>
<dbReference type="PROSITE" id="PS00122">
    <property type="entry name" value="CARBOXYLESTERASE_B_1"/>
    <property type="match status" value="1"/>
</dbReference>
<keyword evidence="2 3" id="KW-0378">Hydrolase</keyword>
<dbReference type="GO" id="GO:0016787">
    <property type="term" value="F:hydrolase activity"/>
    <property type="evidence" value="ECO:0007669"/>
    <property type="project" value="UniProtKB-KW"/>
</dbReference>
<dbReference type="EC" id="3.1.1.-" evidence="3"/>
<dbReference type="RefSeq" id="WP_147188665.1">
    <property type="nucleotide sequence ID" value="NZ_CP042435.1"/>
</dbReference>
<proteinExistence type="inferred from homology"/>
<dbReference type="Proteomes" id="UP000321533">
    <property type="component" value="Chromosome"/>
</dbReference>
<feature type="chain" id="PRO_5023047053" description="Carboxylic ester hydrolase" evidence="3">
    <location>
        <begin position="21"/>
        <end position="518"/>
    </location>
</feature>
<dbReference type="EMBL" id="CP042435">
    <property type="protein sequence ID" value="QEC66865.1"/>
    <property type="molecule type" value="Genomic_DNA"/>
</dbReference>
<feature type="domain" description="Carboxylesterase type B" evidence="4">
    <location>
        <begin position="26"/>
        <end position="498"/>
    </location>
</feature>
<dbReference type="InterPro" id="IPR002018">
    <property type="entry name" value="CarbesteraseB"/>
</dbReference>
<protein>
    <recommendedName>
        <fullName evidence="3">Carboxylic ester hydrolase</fullName>
        <ecNumber evidence="3">3.1.1.-</ecNumber>
    </recommendedName>
</protein>
<dbReference type="OrthoDB" id="9775851at2"/>
<dbReference type="InterPro" id="IPR029058">
    <property type="entry name" value="AB_hydrolase_fold"/>
</dbReference>
<dbReference type="Pfam" id="PF00135">
    <property type="entry name" value="COesterase"/>
    <property type="match status" value="1"/>
</dbReference>
<keyword evidence="3" id="KW-0732">Signal</keyword>
<keyword evidence="6" id="KW-1185">Reference proteome</keyword>
<gene>
    <name evidence="5" type="ORF">FRZ67_05945</name>
</gene>
<feature type="signal peptide" evidence="3">
    <location>
        <begin position="1"/>
        <end position="20"/>
    </location>
</feature>
<dbReference type="AlphaFoldDB" id="A0A5B8V6W5"/>